<protein>
    <submittedName>
        <fullName evidence="1">Uncharacterized protein</fullName>
    </submittedName>
</protein>
<dbReference type="Proteomes" id="UP000215693">
    <property type="component" value="Unassembled WGS sequence"/>
</dbReference>
<evidence type="ECO:0000313" key="2">
    <source>
        <dbReference type="Proteomes" id="UP000215693"/>
    </source>
</evidence>
<dbReference type="EMBL" id="NGOH01000088">
    <property type="protein sequence ID" value="OYS11570.1"/>
    <property type="molecule type" value="Genomic_DNA"/>
</dbReference>
<comment type="caution">
    <text evidence="1">The sequence shown here is derived from an EMBL/GenBank/DDBJ whole genome shotgun (WGS) entry which is preliminary data.</text>
</comment>
<dbReference type="AlphaFoldDB" id="A0A9X6P7K5"/>
<sequence length="106" mass="12537">MNYELMDIEDFDAIKFANDIKKSRGLQACNNYKKCMFELKVQSENSFLLSELDHALNKVIRLVIAPDGTPTLFTLKLDNGRIYKYMVNNHKWTRKRVTEKELINYE</sequence>
<accession>A0A9X6P7K5</accession>
<gene>
    <name evidence="1" type="ORF">CBF50_07690</name>
</gene>
<organism evidence="1 2">
    <name type="scientific">Lactobacillus johnsonii</name>
    <dbReference type="NCBI Taxonomy" id="33959"/>
    <lineage>
        <taxon>Bacteria</taxon>
        <taxon>Bacillati</taxon>
        <taxon>Bacillota</taxon>
        <taxon>Bacilli</taxon>
        <taxon>Lactobacillales</taxon>
        <taxon>Lactobacillaceae</taxon>
        <taxon>Lactobacillus</taxon>
    </lineage>
</organism>
<evidence type="ECO:0000313" key="1">
    <source>
        <dbReference type="EMBL" id="OYS11570.1"/>
    </source>
</evidence>
<name>A0A9X6P7K5_LACJH</name>
<reference evidence="1 2" key="2">
    <citation type="submission" date="2017-09" db="EMBL/GenBank/DDBJ databases">
        <title>Tripartite evolution among Lactobacillus johnsonii, Lactobacillus taiwanensis, Lactobacillus reuteri and their rodent host.</title>
        <authorList>
            <person name="Wang T."/>
            <person name="Knowles S."/>
            <person name="Cheng C."/>
        </authorList>
    </citation>
    <scope>NUCLEOTIDE SEQUENCE [LARGE SCALE GENOMIC DNA]</scope>
    <source>
        <strain evidence="1 2">117c</strain>
    </source>
</reference>
<reference evidence="1 2" key="1">
    <citation type="submission" date="2017-04" db="EMBL/GenBank/DDBJ databases">
        <authorList>
            <person name="Lin X.B."/>
            <person name="Stothard P."/>
            <person name="Tasseva G."/>
            <person name="Walter J."/>
        </authorList>
    </citation>
    <scope>NUCLEOTIDE SEQUENCE [LARGE SCALE GENOMIC DNA]</scope>
    <source>
        <strain evidence="1 2">117c</strain>
    </source>
</reference>
<dbReference type="RefSeq" id="WP_094497509.1">
    <property type="nucleotide sequence ID" value="NZ_NGOD01000011.1"/>
</dbReference>
<proteinExistence type="predicted"/>